<dbReference type="PRINTS" id="PR00723">
    <property type="entry name" value="SUBTILISIN"/>
</dbReference>
<dbReference type="FunFam" id="2.60.40.2310:FF:000001">
    <property type="entry name" value="Subtilisin-like protease SBT1.5"/>
    <property type="match status" value="1"/>
</dbReference>
<dbReference type="InterPro" id="IPR045051">
    <property type="entry name" value="SBT"/>
</dbReference>
<evidence type="ECO:0000313" key="15">
    <source>
        <dbReference type="RefSeq" id="XP_022136958.1"/>
    </source>
</evidence>
<dbReference type="KEGG" id="mcha:111008525"/>
<dbReference type="AlphaFoldDB" id="A0A6J1C8Y6"/>
<comment type="subcellular location">
    <subcellularLocation>
        <location evidence="1">Secreted</location>
    </subcellularLocation>
</comment>
<dbReference type="GeneID" id="111008525"/>
<dbReference type="FunFam" id="3.30.70.80:FF:000002">
    <property type="entry name" value="Subtilisin-like protease SBT5.3"/>
    <property type="match status" value="1"/>
</dbReference>
<dbReference type="InterPro" id="IPR010259">
    <property type="entry name" value="S8pro/Inhibitor_I9"/>
</dbReference>
<dbReference type="Gene3D" id="3.30.70.80">
    <property type="entry name" value="Peptidase S8 propeptide/proteinase inhibitor I9"/>
    <property type="match status" value="1"/>
</dbReference>
<dbReference type="Gene3D" id="3.50.30.30">
    <property type="match status" value="1"/>
</dbReference>
<feature type="signal peptide" evidence="10">
    <location>
        <begin position="1"/>
        <end position="24"/>
    </location>
</feature>
<dbReference type="GO" id="GO:0005576">
    <property type="term" value="C:extracellular region"/>
    <property type="evidence" value="ECO:0007669"/>
    <property type="project" value="UniProtKB-SubCell"/>
</dbReference>
<feature type="chain" id="PRO_5026755555" evidence="10">
    <location>
        <begin position="25"/>
        <end position="782"/>
    </location>
</feature>
<evidence type="ECO:0000256" key="1">
    <source>
        <dbReference type="ARBA" id="ARBA00004613"/>
    </source>
</evidence>
<dbReference type="Gene3D" id="2.60.40.2310">
    <property type="match status" value="1"/>
</dbReference>
<name>A0A6J1C8Y6_MOMCH</name>
<keyword evidence="3" id="KW-0964">Secreted</keyword>
<dbReference type="InterPro" id="IPR037045">
    <property type="entry name" value="S8pro/Inhibitor_I9_sf"/>
</dbReference>
<dbReference type="InterPro" id="IPR015500">
    <property type="entry name" value="Peptidase_S8_subtilisin-rel"/>
</dbReference>
<evidence type="ECO:0000259" key="13">
    <source>
        <dbReference type="Pfam" id="PF17766"/>
    </source>
</evidence>
<evidence type="ECO:0000259" key="11">
    <source>
        <dbReference type="Pfam" id="PF00082"/>
    </source>
</evidence>
<evidence type="ECO:0000256" key="6">
    <source>
        <dbReference type="ARBA" id="ARBA00022801"/>
    </source>
</evidence>
<dbReference type="InterPro" id="IPR000209">
    <property type="entry name" value="Peptidase_S8/S53_dom"/>
</dbReference>
<evidence type="ECO:0000259" key="12">
    <source>
        <dbReference type="Pfam" id="PF05922"/>
    </source>
</evidence>
<feature type="active site" description="Charge relay system" evidence="8 9">
    <location>
        <position position="138"/>
    </location>
</feature>
<feature type="active site" description="Charge relay system" evidence="8 9">
    <location>
        <position position="559"/>
    </location>
</feature>
<dbReference type="InterPro" id="IPR034197">
    <property type="entry name" value="Peptidases_S8_3"/>
</dbReference>
<dbReference type="Pfam" id="PF05922">
    <property type="entry name" value="Inhibitor_I9"/>
    <property type="match status" value="1"/>
</dbReference>
<evidence type="ECO:0000256" key="3">
    <source>
        <dbReference type="ARBA" id="ARBA00022525"/>
    </source>
</evidence>
<evidence type="ECO:0000256" key="8">
    <source>
        <dbReference type="PIRSR" id="PIRSR615500-1"/>
    </source>
</evidence>
<gene>
    <name evidence="15" type="primary">LOC111008525</name>
</gene>
<feature type="domain" description="Inhibitor I9" evidence="12">
    <location>
        <begin position="41"/>
        <end position="103"/>
    </location>
</feature>
<feature type="domain" description="Subtilisin-like protease fibronectin type-III" evidence="13">
    <location>
        <begin position="676"/>
        <end position="771"/>
    </location>
</feature>
<dbReference type="SUPFAM" id="SSF52743">
    <property type="entry name" value="Subtilisin-like"/>
    <property type="match status" value="1"/>
</dbReference>
<feature type="domain" description="Peptidase S8/S53" evidence="11">
    <location>
        <begin position="129"/>
        <end position="595"/>
    </location>
</feature>
<sequence>MRNRGWFLVLILYASVFVFQKPTAKPEASGELLHIVYLGEKKQHHDLLATILGSKKKASKATVYSYKHAFSGFAAKLTKSQAHQLAEIPGVLRVLPNVLYDLHTTRSWDFLGVSPSPYSPNLLHSSNLGDGIIIGIIDSGIWPESEAFNDDGLGPVPRRWRGTCKSGEKFNASRNCNRKIIGARWYVDGFKAEFGEFNRSSATEFISPRDSNGHGTQTASTAAGSFVSNVSYRGLAGGTLRGGAPRARLAMYKACWSLPSGGGQCAAADVLKALDDAVQDRVDVLSLSLGKSVPLFPEVDEENVVAIGSFHAISRNIPVVCSAGNDGPSSETVLNTSPWILNVAASSMDRTFLATIVLGNNNTFLVGLIWPYLLQGQTLFSGEEIGYSGLVYPGSGLRQEVAGLCELVPLVNGSKWMAGKVVLCFSRAVAMNPIAISRAAEAVKAGNGVGLIVARHPDDIWFACADDFPCFLVDLEIGSKIFYYIRATSSPLVRLGRSRTITGNPISAHIAYFSSRGPNSVAPAILKPDVAAPGVAILAATSPLDPTNDRGFTIQTGTSIATPHVSAIVALLKSLHPTWSPAAIKSAIVTTAWNTHSSSGVPILTEGSPWKRGDPFDYGGGIVNPNAAANPGLIYDMATADYISYFCSMGYNNSAISVLTQDKTECPTQDQISILDLNLPSITVPALSNWNTVTRTVTNVGNLTSVYRVVIDPPIGTRVEVEPPVLAFNATVRKLSFKVTIWSLLEMDYGFSFGSIIWSDGVHLVQSPLSVRIQIQSPFHLY</sequence>
<dbReference type="GO" id="GO:0004252">
    <property type="term" value="F:serine-type endopeptidase activity"/>
    <property type="evidence" value="ECO:0007669"/>
    <property type="project" value="UniProtKB-UniRule"/>
</dbReference>
<protein>
    <submittedName>
        <fullName evidence="15">Subtilisin-like protease SBT3.5 isoform X1</fullName>
    </submittedName>
</protein>
<dbReference type="PROSITE" id="PS51892">
    <property type="entry name" value="SUBTILASE"/>
    <property type="match status" value="1"/>
</dbReference>
<dbReference type="RefSeq" id="XP_022136958.1">
    <property type="nucleotide sequence ID" value="XM_022281266.1"/>
</dbReference>
<evidence type="ECO:0000256" key="9">
    <source>
        <dbReference type="PROSITE-ProRule" id="PRU01240"/>
    </source>
</evidence>
<evidence type="ECO:0000256" key="4">
    <source>
        <dbReference type="ARBA" id="ARBA00022670"/>
    </source>
</evidence>
<organism evidence="14 15">
    <name type="scientific">Momordica charantia</name>
    <name type="common">Bitter gourd</name>
    <name type="synonym">Balsam pear</name>
    <dbReference type="NCBI Taxonomy" id="3673"/>
    <lineage>
        <taxon>Eukaryota</taxon>
        <taxon>Viridiplantae</taxon>
        <taxon>Streptophyta</taxon>
        <taxon>Embryophyta</taxon>
        <taxon>Tracheophyta</taxon>
        <taxon>Spermatophyta</taxon>
        <taxon>Magnoliopsida</taxon>
        <taxon>eudicotyledons</taxon>
        <taxon>Gunneridae</taxon>
        <taxon>Pentapetalae</taxon>
        <taxon>rosids</taxon>
        <taxon>fabids</taxon>
        <taxon>Cucurbitales</taxon>
        <taxon>Cucurbitaceae</taxon>
        <taxon>Momordiceae</taxon>
        <taxon>Momordica</taxon>
    </lineage>
</organism>
<reference evidence="15" key="1">
    <citation type="submission" date="2025-08" db="UniProtKB">
        <authorList>
            <consortium name="RefSeq"/>
        </authorList>
    </citation>
    <scope>IDENTIFICATION</scope>
    <source>
        <strain evidence="15">OHB3-1</strain>
    </source>
</reference>
<evidence type="ECO:0000256" key="7">
    <source>
        <dbReference type="ARBA" id="ARBA00022825"/>
    </source>
</evidence>
<dbReference type="OrthoDB" id="206201at2759"/>
<dbReference type="PANTHER" id="PTHR10795">
    <property type="entry name" value="PROPROTEIN CONVERTASE SUBTILISIN/KEXIN"/>
    <property type="match status" value="1"/>
</dbReference>
<evidence type="ECO:0000256" key="10">
    <source>
        <dbReference type="SAM" id="SignalP"/>
    </source>
</evidence>
<dbReference type="PROSITE" id="PS00138">
    <property type="entry name" value="SUBTILASE_SER"/>
    <property type="match status" value="1"/>
</dbReference>
<dbReference type="FunFam" id="3.40.50.200:FF:000006">
    <property type="entry name" value="Subtilisin-like protease SBT1.5"/>
    <property type="match status" value="1"/>
</dbReference>
<dbReference type="Gene3D" id="3.40.50.200">
    <property type="entry name" value="Peptidase S8/S53 domain"/>
    <property type="match status" value="1"/>
</dbReference>
<evidence type="ECO:0000256" key="5">
    <source>
        <dbReference type="ARBA" id="ARBA00022729"/>
    </source>
</evidence>
<dbReference type="CDD" id="cd02120">
    <property type="entry name" value="PA_subtilisin_like"/>
    <property type="match status" value="1"/>
</dbReference>
<keyword evidence="5 10" id="KW-0732">Signal</keyword>
<comment type="similarity">
    <text evidence="2 9">Belongs to the peptidase S8 family.</text>
</comment>
<dbReference type="CDD" id="cd04852">
    <property type="entry name" value="Peptidases_S8_3"/>
    <property type="match status" value="1"/>
</dbReference>
<dbReference type="Pfam" id="PF00082">
    <property type="entry name" value="Peptidase_S8"/>
    <property type="match status" value="1"/>
</dbReference>
<dbReference type="Pfam" id="PF17766">
    <property type="entry name" value="fn3_6"/>
    <property type="match status" value="1"/>
</dbReference>
<proteinExistence type="inferred from homology"/>
<evidence type="ECO:0000313" key="14">
    <source>
        <dbReference type="Proteomes" id="UP000504603"/>
    </source>
</evidence>
<dbReference type="GO" id="GO:0006508">
    <property type="term" value="P:proteolysis"/>
    <property type="evidence" value="ECO:0007669"/>
    <property type="project" value="UniProtKB-KW"/>
</dbReference>
<keyword evidence="4 9" id="KW-0645">Protease</keyword>
<dbReference type="InterPro" id="IPR036852">
    <property type="entry name" value="Peptidase_S8/S53_dom_sf"/>
</dbReference>
<dbReference type="InterPro" id="IPR023828">
    <property type="entry name" value="Peptidase_S8_Ser-AS"/>
</dbReference>
<accession>A0A6J1C8Y6</accession>
<keyword evidence="7 9" id="KW-0720">Serine protease</keyword>
<feature type="active site" description="Charge relay system" evidence="8 9">
    <location>
        <position position="214"/>
    </location>
</feature>
<evidence type="ECO:0000256" key="2">
    <source>
        <dbReference type="ARBA" id="ARBA00011073"/>
    </source>
</evidence>
<dbReference type="Proteomes" id="UP000504603">
    <property type="component" value="Unplaced"/>
</dbReference>
<keyword evidence="14" id="KW-1185">Reference proteome</keyword>
<dbReference type="InterPro" id="IPR041469">
    <property type="entry name" value="Subtilisin-like_FN3"/>
</dbReference>
<dbReference type="GO" id="GO:0009609">
    <property type="term" value="P:response to symbiotic bacterium"/>
    <property type="evidence" value="ECO:0007669"/>
    <property type="project" value="UniProtKB-ARBA"/>
</dbReference>
<keyword evidence="6 9" id="KW-0378">Hydrolase</keyword>